<dbReference type="PRINTS" id="PR00811">
    <property type="entry name" value="BCTERIALGSPD"/>
</dbReference>
<dbReference type="RefSeq" id="WP_417924837.1">
    <property type="nucleotide sequence ID" value="NZ_CP013234.1"/>
</dbReference>
<evidence type="ECO:0000256" key="13">
    <source>
        <dbReference type="SAM" id="SignalP"/>
    </source>
</evidence>
<keyword evidence="4 12" id="KW-0813">Transport</keyword>
<evidence type="ECO:0000256" key="9">
    <source>
        <dbReference type="ARBA" id="ARBA00023287"/>
    </source>
</evidence>
<dbReference type="InterPro" id="IPR021731">
    <property type="entry name" value="AMIN_dom"/>
</dbReference>
<evidence type="ECO:0000256" key="1">
    <source>
        <dbReference type="ARBA" id="ARBA00004442"/>
    </source>
</evidence>
<dbReference type="InterPro" id="IPR001775">
    <property type="entry name" value="GspD/PilQ"/>
</dbReference>
<dbReference type="AlphaFoldDB" id="A0A127PZY1"/>
<dbReference type="SMART" id="SM00965">
    <property type="entry name" value="STN"/>
    <property type="match status" value="1"/>
</dbReference>
<dbReference type="Gene3D" id="2.60.40.3470">
    <property type="match status" value="1"/>
</dbReference>
<feature type="signal peptide" evidence="13">
    <location>
        <begin position="1"/>
        <end position="41"/>
    </location>
</feature>
<name>A0A127PZY1_9BURK</name>
<keyword evidence="8" id="KW-0998">Cell outer membrane</keyword>
<comment type="subunit">
    <text evidence="11">Homododecamer. Tetramer of trimer.</text>
</comment>
<protein>
    <recommendedName>
        <fullName evidence="3">Type IV pilus biogenesis and competence protein PilQ</fullName>
    </recommendedName>
</protein>
<dbReference type="Pfam" id="PF00263">
    <property type="entry name" value="Secretin"/>
    <property type="match status" value="1"/>
</dbReference>
<sequence>MIAAGKKLVSLGVSRLSRIRQKALMLGALLCMVGFGVSATAAEDNAITSISANQQGANVIVKINFKRPLSSQPTAFSILSPARIAFDFVGVGNATGKTSQDISLGDVRNVLVAQADDRSRLVFNLKRSLSYATAMDGNALVVTIDGSGSLASPVNAAGMPVQPAAKTAMAAAPAAAPLLNGKPALRDIDFRRGTAGEGRVVIDLPNAQVGVDVRQQGQTIVVDFLKTSLPDVLRRKLDVGDFGTPVKTISTVTQGENVRMIIEPKGLWEQSAYQSDSQLVIEVKPLKEDPNKLAQGAQGYRGDKLSLNFQNVEVRSVLQVIADFTGLNIITSDTVGGNLTLRLKDVPWDQALDIVMQAKGLDMRKNGSVIWIAPKDELLTKEKLELEQRSQIAELEPLRTESFQLNYQKADAFKKIFGIDDAGSGGTGAKKNSILSSRGSAVIDPRTNQLFVTDTPTILQNIRNLVQKVDIASRQVLIEARMVEANDGFSRNLGAKLGFGFHGGNRPITEIGGQQTGTVGAAGGTSTNAVGLNSSALQTVNGNSVNLPAAPIGTTNASSVALTLFNAAATKFISLELSALEADGQGKIISSPRVVTADQQKALIEQGTEIPYQSATSSGATSVEFKKANLKLEVTPQITPDGNVILTVDVTNDSVGATVPGGVAINTKHVQTQVQVENGGTVVIGGIYTQTVSNDVNKVPLLGDIPVLGYLFKQSAVVNKRTELLIFLTPKVVIDRIAAH</sequence>
<evidence type="ECO:0000256" key="10">
    <source>
        <dbReference type="ARBA" id="ARBA00024678"/>
    </source>
</evidence>
<evidence type="ECO:0000256" key="11">
    <source>
        <dbReference type="ARBA" id="ARBA00025897"/>
    </source>
</evidence>
<evidence type="ECO:0000256" key="2">
    <source>
        <dbReference type="ARBA" id="ARBA00006304"/>
    </source>
</evidence>
<dbReference type="Gene3D" id="2.60.40.3500">
    <property type="match status" value="1"/>
</dbReference>
<comment type="function">
    <text evidence="10">Required for type IV pilus biogenesis and competence. Could function as a pore for exit of the pilus but also as a channel for entry of heme and antimicrobial agents and uptake of transforming DNA.</text>
</comment>
<evidence type="ECO:0000256" key="6">
    <source>
        <dbReference type="ARBA" id="ARBA00022927"/>
    </source>
</evidence>
<dbReference type="InterPro" id="IPR005644">
    <property type="entry name" value="NolW-like"/>
</dbReference>
<dbReference type="InterPro" id="IPR051808">
    <property type="entry name" value="Type_IV_pilus_biogenesis"/>
</dbReference>
<dbReference type="NCBIfam" id="TIGR02515">
    <property type="entry name" value="IV_pilus_PilQ"/>
    <property type="match status" value="1"/>
</dbReference>
<dbReference type="InterPro" id="IPR011662">
    <property type="entry name" value="Secretin/TonB_short_N"/>
</dbReference>
<evidence type="ECO:0000256" key="12">
    <source>
        <dbReference type="RuleBase" id="RU004004"/>
    </source>
</evidence>
<dbReference type="InterPro" id="IPR038591">
    <property type="entry name" value="NolW-like_sf"/>
</dbReference>
<comment type="subcellular location">
    <subcellularLocation>
        <location evidence="1 12">Cell outer membrane</location>
    </subcellularLocation>
</comment>
<dbReference type="Gene3D" id="3.30.1370.120">
    <property type="match status" value="1"/>
</dbReference>
<dbReference type="PANTHER" id="PTHR30604:SF1">
    <property type="entry name" value="DNA UTILIZATION PROTEIN HOFQ"/>
    <property type="match status" value="1"/>
</dbReference>
<evidence type="ECO:0000256" key="7">
    <source>
        <dbReference type="ARBA" id="ARBA00023136"/>
    </source>
</evidence>
<keyword evidence="6" id="KW-0653">Protein transport</keyword>
<evidence type="ECO:0000313" key="16">
    <source>
        <dbReference type="Proteomes" id="UP000074561"/>
    </source>
</evidence>
<dbReference type="PROSITE" id="PS00875">
    <property type="entry name" value="T2SP_D"/>
    <property type="match status" value="1"/>
</dbReference>
<gene>
    <name evidence="15" type="primary">pilQ</name>
    <name evidence="15" type="ORF">CPter91_0537</name>
</gene>
<evidence type="ECO:0000256" key="4">
    <source>
        <dbReference type="ARBA" id="ARBA00022448"/>
    </source>
</evidence>
<accession>A0A127PZY1</accession>
<dbReference type="STRING" id="279113.CPter91_0537"/>
<comment type="similarity">
    <text evidence="2">Belongs to the bacterial secretin family. PilQ subfamily.</text>
</comment>
<dbReference type="GO" id="GO:0030420">
    <property type="term" value="P:establishment of competence for transformation"/>
    <property type="evidence" value="ECO:0007669"/>
    <property type="project" value="UniProtKB-KW"/>
</dbReference>
<dbReference type="Pfam" id="PF03958">
    <property type="entry name" value="Secretin_N"/>
    <property type="match status" value="1"/>
</dbReference>
<proteinExistence type="inferred from homology"/>
<dbReference type="KEGG" id="cpra:CPter91_0537"/>
<dbReference type="InterPro" id="IPR004845">
    <property type="entry name" value="T2SS_GspD_CS"/>
</dbReference>
<evidence type="ECO:0000256" key="8">
    <source>
        <dbReference type="ARBA" id="ARBA00023237"/>
    </source>
</evidence>
<evidence type="ECO:0000256" key="3">
    <source>
        <dbReference type="ARBA" id="ARBA00014124"/>
    </source>
</evidence>
<keyword evidence="7" id="KW-0472">Membrane</keyword>
<dbReference type="PATRIC" id="fig|279113.9.peg.542"/>
<dbReference type="Gene3D" id="3.30.1370.130">
    <property type="match status" value="1"/>
</dbReference>
<dbReference type="Proteomes" id="UP000074561">
    <property type="component" value="Chromosome"/>
</dbReference>
<dbReference type="EMBL" id="CP013234">
    <property type="protein sequence ID" value="AMP02932.1"/>
    <property type="molecule type" value="Genomic_DNA"/>
</dbReference>
<evidence type="ECO:0000259" key="14">
    <source>
        <dbReference type="SMART" id="SM00965"/>
    </source>
</evidence>
<organism evidence="15 16">
    <name type="scientific">Collimonas pratensis</name>
    <dbReference type="NCBI Taxonomy" id="279113"/>
    <lineage>
        <taxon>Bacteria</taxon>
        <taxon>Pseudomonadati</taxon>
        <taxon>Pseudomonadota</taxon>
        <taxon>Betaproteobacteria</taxon>
        <taxon>Burkholderiales</taxon>
        <taxon>Oxalobacteraceae</taxon>
        <taxon>Collimonas</taxon>
    </lineage>
</organism>
<keyword evidence="9" id="KW-0178">Competence</keyword>
<reference evidence="15 16" key="1">
    <citation type="submission" date="2015-11" db="EMBL/GenBank/DDBJ databases">
        <title>Exploring the genomic traits of fungus-feeding bacterial genus Collimonas.</title>
        <authorList>
            <person name="Song C."/>
            <person name="Schmidt R."/>
            <person name="de Jager V."/>
            <person name="Krzyzanowska D."/>
            <person name="Jongedijk E."/>
            <person name="Cankar K."/>
            <person name="Beekwilder J."/>
            <person name="van Veen A."/>
            <person name="de Boer W."/>
            <person name="van Veen J.A."/>
            <person name="Garbeva P."/>
        </authorList>
    </citation>
    <scope>NUCLEOTIDE SEQUENCE [LARGE SCALE GENOMIC DNA]</scope>
    <source>
        <strain evidence="15 16">Ter91</strain>
    </source>
</reference>
<dbReference type="InterPro" id="IPR013355">
    <property type="entry name" value="Pilus_4_PilQ"/>
</dbReference>
<dbReference type="PANTHER" id="PTHR30604">
    <property type="entry name" value="PROTEIN TRANSPORT PROTEIN HOFQ"/>
    <property type="match status" value="1"/>
</dbReference>
<evidence type="ECO:0000256" key="5">
    <source>
        <dbReference type="ARBA" id="ARBA00022729"/>
    </source>
</evidence>
<dbReference type="GO" id="GO:0009306">
    <property type="term" value="P:protein secretion"/>
    <property type="evidence" value="ECO:0007669"/>
    <property type="project" value="InterPro"/>
</dbReference>
<keyword evidence="5 13" id="KW-0732">Signal</keyword>
<feature type="chain" id="PRO_5007277383" description="Type IV pilus biogenesis and competence protein PilQ" evidence="13">
    <location>
        <begin position="42"/>
        <end position="740"/>
    </location>
</feature>
<dbReference type="InterPro" id="IPR004846">
    <property type="entry name" value="T2SS/T3SS_dom"/>
</dbReference>
<dbReference type="GO" id="GO:0009279">
    <property type="term" value="C:cell outer membrane"/>
    <property type="evidence" value="ECO:0007669"/>
    <property type="project" value="UniProtKB-SubCell"/>
</dbReference>
<dbReference type="Pfam" id="PF11741">
    <property type="entry name" value="AMIN"/>
    <property type="match status" value="1"/>
</dbReference>
<evidence type="ECO:0000313" key="15">
    <source>
        <dbReference type="EMBL" id="AMP02932.1"/>
    </source>
</evidence>
<feature type="domain" description="Secretin/TonB short N-terminal" evidence="14">
    <location>
        <begin position="327"/>
        <end position="375"/>
    </location>
</feature>